<dbReference type="EMBL" id="LR746272">
    <property type="protein sequence ID" value="CAA7402231.1"/>
    <property type="molecule type" value="Genomic_DNA"/>
</dbReference>
<name>A0A7I8KX27_SPIIN</name>
<organism evidence="1 2">
    <name type="scientific">Spirodela intermedia</name>
    <name type="common">Intermediate duckweed</name>
    <dbReference type="NCBI Taxonomy" id="51605"/>
    <lineage>
        <taxon>Eukaryota</taxon>
        <taxon>Viridiplantae</taxon>
        <taxon>Streptophyta</taxon>
        <taxon>Embryophyta</taxon>
        <taxon>Tracheophyta</taxon>
        <taxon>Spermatophyta</taxon>
        <taxon>Magnoliopsida</taxon>
        <taxon>Liliopsida</taxon>
        <taxon>Araceae</taxon>
        <taxon>Lemnoideae</taxon>
        <taxon>Spirodela</taxon>
    </lineage>
</organism>
<protein>
    <submittedName>
        <fullName evidence="1">Uncharacterized protein</fullName>
    </submittedName>
</protein>
<keyword evidence="2" id="KW-1185">Reference proteome</keyword>
<sequence>MVTSTVSSDRRHLVVTAYQLFADWNVARRRCGGGLWTGDPPTLHSSPAGRKTSRTRCGQHCGCCWVIVVVVVSAPPDRPAGLTSSLTHLGPGLSSVDYLTNDRYFLRTFIM</sequence>
<reference evidence="1" key="1">
    <citation type="submission" date="2020-02" db="EMBL/GenBank/DDBJ databases">
        <authorList>
            <person name="Scholz U."/>
            <person name="Mascher M."/>
            <person name="Fiebig A."/>
        </authorList>
    </citation>
    <scope>NUCLEOTIDE SEQUENCE</scope>
</reference>
<gene>
    <name evidence="1" type="ORF">SI8410_09012909</name>
</gene>
<proteinExistence type="predicted"/>
<evidence type="ECO:0000313" key="1">
    <source>
        <dbReference type="EMBL" id="CAA7402231.1"/>
    </source>
</evidence>
<evidence type="ECO:0000313" key="2">
    <source>
        <dbReference type="Proteomes" id="UP000663760"/>
    </source>
</evidence>
<dbReference type="AlphaFoldDB" id="A0A7I8KX27"/>
<dbReference type="Proteomes" id="UP000663760">
    <property type="component" value="Chromosome 9"/>
</dbReference>
<accession>A0A7I8KX27</accession>